<dbReference type="OrthoDB" id="5352400at2759"/>
<dbReference type="AlphaFoldDB" id="A0A9P4TBW6"/>
<evidence type="ECO:0000256" key="1">
    <source>
        <dbReference type="SAM" id="MobiDB-lite"/>
    </source>
</evidence>
<name>A0A9P4TBW6_CURKU</name>
<accession>A0A9P4TBW6</accession>
<comment type="caution">
    <text evidence="3">The sequence shown here is derived from an EMBL/GenBank/DDBJ whole genome shotgun (WGS) entry which is preliminary data.</text>
</comment>
<evidence type="ECO:0000313" key="3">
    <source>
        <dbReference type="EMBL" id="KAF3000731.1"/>
    </source>
</evidence>
<dbReference type="Proteomes" id="UP000801428">
    <property type="component" value="Unassembled WGS sequence"/>
</dbReference>
<organism evidence="3 4">
    <name type="scientific">Curvularia kusanoi</name>
    <name type="common">Cochliobolus kusanoi</name>
    <dbReference type="NCBI Taxonomy" id="90978"/>
    <lineage>
        <taxon>Eukaryota</taxon>
        <taxon>Fungi</taxon>
        <taxon>Dikarya</taxon>
        <taxon>Ascomycota</taxon>
        <taxon>Pezizomycotina</taxon>
        <taxon>Dothideomycetes</taxon>
        <taxon>Pleosporomycetidae</taxon>
        <taxon>Pleosporales</taxon>
        <taxon>Pleosporineae</taxon>
        <taxon>Pleosporaceae</taxon>
        <taxon>Curvularia</taxon>
    </lineage>
</organism>
<evidence type="ECO:0000256" key="2">
    <source>
        <dbReference type="SAM" id="Phobius"/>
    </source>
</evidence>
<keyword evidence="2" id="KW-1133">Transmembrane helix</keyword>
<keyword evidence="2" id="KW-0812">Transmembrane</keyword>
<evidence type="ECO:0000313" key="4">
    <source>
        <dbReference type="Proteomes" id="UP000801428"/>
    </source>
</evidence>
<dbReference type="EMBL" id="SWKU01000014">
    <property type="protein sequence ID" value="KAF3000731.1"/>
    <property type="molecule type" value="Genomic_DNA"/>
</dbReference>
<feature type="compositionally biased region" description="Polar residues" evidence="1">
    <location>
        <begin position="222"/>
        <end position="234"/>
    </location>
</feature>
<sequence length="377" mass="41946">MGRFFIPREWRFARYVWFLILFEFPFTVANLALFGIASPNLYRTILWNEGGKMGFNSDSSTIIYAYANYRPVKIPLVWSGFNTQYHLVIGVVCMFFWLIKVTMWLLHVFLPIFSVLLHIPLLAIWAYGIYIQTSPDTIDPKRTNNGAPWYITKNCNIVDDSTIRGYCMQAKSSFAVSCIMVSIYALFLLLSLYSLYPTATALSAHRTRQAEKRAEQEKWASYSASNTPDGTNEMTAEQQWQHMWELQQLPRTPGTATFAPAGGMGMGGGKTPMTPRTRAFGDLEGGYGHAPAPAPAHLYAAPQQEVSPAPHPSWVAHAHGGMAQGAVAQTWYGGNAGGAREEAGYVPAQQVSPVAEREEYQFGYRDEGKGKGVGFAH</sequence>
<evidence type="ECO:0008006" key="5">
    <source>
        <dbReference type="Google" id="ProtNLM"/>
    </source>
</evidence>
<gene>
    <name evidence="3" type="ORF">E8E13_003732</name>
</gene>
<feature type="transmembrane region" description="Helical" evidence="2">
    <location>
        <begin position="174"/>
        <end position="196"/>
    </location>
</feature>
<feature type="region of interest" description="Disordered" evidence="1">
    <location>
        <begin position="214"/>
        <end position="234"/>
    </location>
</feature>
<keyword evidence="2" id="KW-0472">Membrane</keyword>
<feature type="transmembrane region" description="Helical" evidence="2">
    <location>
        <begin position="12"/>
        <end position="37"/>
    </location>
</feature>
<feature type="transmembrane region" description="Helical" evidence="2">
    <location>
        <begin position="83"/>
        <end position="101"/>
    </location>
</feature>
<reference evidence="3" key="1">
    <citation type="submission" date="2019-04" db="EMBL/GenBank/DDBJ databases">
        <title>Sequencing of skin fungus with MAO and IRED activity.</title>
        <authorList>
            <person name="Marsaioli A.J."/>
            <person name="Bonatto J.M.C."/>
            <person name="Reis Junior O."/>
        </authorList>
    </citation>
    <scope>NUCLEOTIDE SEQUENCE</scope>
    <source>
        <strain evidence="3">30M1</strain>
    </source>
</reference>
<keyword evidence="4" id="KW-1185">Reference proteome</keyword>
<protein>
    <recommendedName>
        <fullName evidence="5">MARVEL domain-containing protein</fullName>
    </recommendedName>
</protein>
<feature type="transmembrane region" description="Helical" evidence="2">
    <location>
        <begin position="108"/>
        <end position="130"/>
    </location>
</feature>
<proteinExistence type="predicted"/>